<dbReference type="InterPro" id="IPR051928">
    <property type="entry name" value="NorD/CobT"/>
</dbReference>
<comment type="caution">
    <text evidence="4">The sequence shown here is derived from an EMBL/GenBank/DDBJ whole genome shotgun (WGS) entry which is preliminary data.</text>
</comment>
<name>A0ABQ1JMC4_9PROT</name>
<protein>
    <recommendedName>
        <fullName evidence="1">Cobaltochelatase subunit CobT</fullName>
        <ecNumber evidence="1">6.6.1.2</ecNumber>
    </recommendedName>
</protein>
<evidence type="ECO:0000313" key="4">
    <source>
        <dbReference type="EMBL" id="GGB71934.1"/>
    </source>
</evidence>
<evidence type="ECO:0000259" key="3">
    <source>
        <dbReference type="PROSITE" id="PS50234"/>
    </source>
</evidence>
<accession>A0ABQ1JMC4</accession>
<dbReference type="RefSeq" id="WP_084392199.1">
    <property type="nucleotide sequence ID" value="NZ_BMKF01000002.1"/>
</dbReference>
<proteinExistence type="predicted"/>
<feature type="compositionally biased region" description="Acidic residues" evidence="2">
    <location>
        <begin position="271"/>
        <end position="285"/>
    </location>
</feature>
<dbReference type="Gene3D" id="3.40.50.410">
    <property type="entry name" value="von Willebrand factor, type A domain"/>
    <property type="match status" value="1"/>
</dbReference>
<dbReference type="CDD" id="cd01454">
    <property type="entry name" value="vWA_norD_type"/>
    <property type="match status" value="1"/>
</dbReference>
<gene>
    <name evidence="4" type="ORF">GCM10011503_20740</name>
</gene>
<dbReference type="PANTHER" id="PTHR41248">
    <property type="entry name" value="NORD PROTEIN"/>
    <property type="match status" value="1"/>
</dbReference>
<dbReference type="Pfam" id="PF11775">
    <property type="entry name" value="CobT_C"/>
    <property type="match status" value="1"/>
</dbReference>
<dbReference type="Proteomes" id="UP000628854">
    <property type="component" value="Unassembled WGS sequence"/>
</dbReference>
<dbReference type="PIRSF" id="PIRSF031715">
    <property type="entry name" value="Cob_chel_CobT"/>
    <property type="match status" value="1"/>
</dbReference>
<feature type="compositionally biased region" description="Basic and acidic residues" evidence="2">
    <location>
        <begin position="286"/>
        <end position="297"/>
    </location>
</feature>
<dbReference type="EC" id="6.6.1.2" evidence="1"/>
<organism evidence="4 5">
    <name type="scientific">Henriciella pelagia</name>
    <dbReference type="NCBI Taxonomy" id="1977912"/>
    <lineage>
        <taxon>Bacteria</taxon>
        <taxon>Pseudomonadati</taxon>
        <taxon>Pseudomonadota</taxon>
        <taxon>Alphaproteobacteria</taxon>
        <taxon>Hyphomonadales</taxon>
        <taxon>Hyphomonadaceae</taxon>
        <taxon>Henriciella</taxon>
    </lineage>
</organism>
<dbReference type="InterPro" id="IPR036465">
    <property type="entry name" value="vWFA_dom_sf"/>
</dbReference>
<dbReference type="NCBIfam" id="TIGR01651">
    <property type="entry name" value="CobT"/>
    <property type="match status" value="1"/>
</dbReference>
<feature type="compositionally biased region" description="Acidic residues" evidence="2">
    <location>
        <begin position="211"/>
        <end position="264"/>
    </location>
</feature>
<evidence type="ECO:0000313" key="5">
    <source>
        <dbReference type="Proteomes" id="UP000628854"/>
    </source>
</evidence>
<dbReference type="InterPro" id="IPR006538">
    <property type="entry name" value="CobT"/>
</dbReference>
<feature type="region of interest" description="Disordered" evidence="2">
    <location>
        <begin position="32"/>
        <end position="66"/>
    </location>
</feature>
<dbReference type="SMART" id="SM00327">
    <property type="entry name" value="VWA"/>
    <property type="match status" value="1"/>
</dbReference>
<reference evidence="5" key="1">
    <citation type="journal article" date="2019" name="Int. J. Syst. Evol. Microbiol.">
        <title>The Global Catalogue of Microorganisms (GCM) 10K type strain sequencing project: providing services to taxonomists for standard genome sequencing and annotation.</title>
        <authorList>
            <consortium name="The Broad Institute Genomics Platform"/>
            <consortium name="The Broad Institute Genome Sequencing Center for Infectious Disease"/>
            <person name="Wu L."/>
            <person name="Ma J."/>
        </authorList>
    </citation>
    <scope>NUCLEOTIDE SEQUENCE [LARGE SCALE GENOMIC DNA]</scope>
    <source>
        <strain evidence="5">CGMCC 1.15928</strain>
    </source>
</reference>
<keyword evidence="5" id="KW-1185">Reference proteome</keyword>
<sequence length="668" mass="73295">MAKTDDTPFELFKQALAATAKAMSQARDVETSFSAEAGRAEDGRLILQTPPRELSPAQAARARGEADALALRMAHHDPVTHSAERPSGEMARQVYEAAERARIESIGSRAMDGTARNLDAALSARCEKAGYSRMQDRTDAPIAPALEFLLREKLTGRPLPPEAEGIASLWREEVNERGGDTLEKLIEQLSDQREFAKTVQQLIKDLTAGDESGEEADDESETEEESEQDEQSAASDDPDAGDDTDGSSMEEMEAGDSDDVEGEETNVSVDADAESEGDDDVDETDDGSKPLRPNFREGDDKADFVYRVFTKAHDEIANAADLCDAEELTRLRAYLDHQLQALQGAVSKLANRLQRRLMAQQNRSWSFDLEEGVLDTARLTRVITDPTAPLSFKQEDDSEFRDTVVTLLLDNSGSMRGRPIMVAALCADILARTLERCGVKVEILGFTTKAWKGGLAREDWVKANKPAGPGRLNDLRHIIYKSADAPWRRARRNLGLMMREGLLKENIDGEALLWAHERILGRPEQRKILMVISDGAPVDDSTLSVNVGNYLERHLRQVIAEIEGRSPVELIAIGIGHDVTRYYRRAVTIVDAEQLGGAMTEQLASLFDEKGNAPEPSAMVVPPLRGESRSFGGVSTTSPGGPRYGSKVSSRDVKTTSFQEVARKASKS</sequence>
<dbReference type="PROSITE" id="PS50234">
    <property type="entry name" value="VWFA"/>
    <property type="match status" value="1"/>
</dbReference>
<dbReference type="PANTHER" id="PTHR41248:SF1">
    <property type="entry name" value="NORD PROTEIN"/>
    <property type="match status" value="1"/>
</dbReference>
<feature type="region of interest" description="Disordered" evidence="2">
    <location>
        <begin position="206"/>
        <end position="297"/>
    </location>
</feature>
<feature type="compositionally biased region" description="Low complexity" evidence="2">
    <location>
        <begin position="57"/>
        <end position="66"/>
    </location>
</feature>
<dbReference type="SUPFAM" id="SSF53300">
    <property type="entry name" value="vWA-like"/>
    <property type="match status" value="1"/>
</dbReference>
<dbReference type="Pfam" id="PF06213">
    <property type="entry name" value="CobT"/>
    <property type="match status" value="1"/>
</dbReference>
<dbReference type="InterPro" id="IPR025861">
    <property type="entry name" value="CobT_VWA_dom"/>
</dbReference>
<feature type="region of interest" description="Disordered" evidence="2">
    <location>
        <begin position="610"/>
        <end position="668"/>
    </location>
</feature>
<evidence type="ECO:0000256" key="2">
    <source>
        <dbReference type="SAM" id="MobiDB-lite"/>
    </source>
</evidence>
<evidence type="ECO:0000256" key="1">
    <source>
        <dbReference type="NCBIfam" id="TIGR01651"/>
    </source>
</evidence>
<feature type="domain" description="VWFA" evidence="3">
    <location>
        <begin position="404"/>
        <end position="595"/>
    </location>
</feature>
<dbReference type="EMBL" id="BMKF01000002">
    <property type="protein sequence ID" value="GGB71934.1"/>
    <property type="molecule type" value="Genomic_DNA"/>
</dbReference>
<dbReference type="InterPro" id="IPR002035">
    <property type="entry name" value="VWF_A"/>
</dbReference>